<sequence>MAHKDDSPSYAVENSTCIVDNRHSAPFNPAFVIENHASLVDNPHSLMGNLANLVDNPVSVEHPVDISI</sequence>
<evidence type="ECO:0000313" key="2">
    <source>
        <dbReference type="Proteomes" id="UP000499080"/>
    </source>
</evidence>
<name>A0A4Y2JZL2_ARAVE</name>
<dbReference type="EMBL" id="BGPR01192369">
    <property type="protein sequence ID" value="GBM94968.1"/>
    <property type="molecule type" value="Genomic_DNA"/>
</dbReference>
<reference evidence="1 2" key="1">
    <citation type="journal article" date="2019" name="Sci. Rep.">
        <title>Orb-weaving spider Araneus ventricosus genome elucidates the spidroin gene catalogue.</title>
        <authorList>
            <person name="Kono N."/>
            <person name="Nakamura H."/>
            <person name="Ohtoshi R."/>
            <person name="Moran D.A.P."/>
            <person name="Shinohara A."/>
            <person name="Yoshida Y."/>
            <person name="Fujiwara M."/>
            <person name="Mori M."/>
            <person name="Tomita M."/>
            <person name="Arakawa K."/>
        </authorList>
    </citation>
    <scope>NUCLEOTIDE SEQUENCE [LARGE SCALE GENOMIC DNA]</scope>
</reference>
<gene>
    <name evidence="1" type="ORF">AVEN_267026_1</name>
</gene>
<protein>
    <submittedName>
        <fullName evidence="1">Uncharacterized protein</fullName>
    </submittedName>
</protein>
<feature type="non-terminal residue" evidence="1">
    <location>
        <position position="68"/>
    </location>
</feature>
<accession>A0A4Y2JZL2</accession>
<dbReference type="AlphaFoldDB" id="A0A4Y2JZL2"/>
<keyword evidence="2" id="KW-1185">Reference proteome</keyword>
<dbReference type="Proteomes" id="UP000499080">
    <property type="component" value="Unassembled WGS sequence"/>
</dbReference>
<evidence type="ECO:0000313" key="1">
    <source>
        <dbReference type="EMBL" id="GBM94968.1"/>
    </source>
</evidence>
<comment type="caution">
    <text evidence="1">The sequence shown here is derived from an EMBL/GenBank/DDBJ whole genome shotgun (WGS) entry which is preliminary data.</text>
</comment>
<organism evidence="1 2">
    <name type="scientific">Araneus ventricosus</name>
    <name type="common">Orbweaver spider</name>
    <name type="synonym">Epeira ventricosa</name>
    <dbReference type="NCBI Taxonomy" id="182803"/>
    <lineage>
        <taxon>Eukaryota</taxon>
        <taxon>Metazoa</taxon>
        <taxon>Ecdysozoa</taxon>
        <taxon>Arthropoda</taxon>
        <taxon>Chelicerata</taxon>
        <taxon>Arachnida</taxon>
        <taxon>Araneae</taxon>
        <taxon>Araneomorphae</taxon>
        <taxon>Entelegynae</taxon>
        <taxon>Araneoidea</taxon>
        <taxon>Araneidae</taxon>
        <taxon>Araneus</taxon>
    </lineage>
</organism>
<proteinExistence type="predicted"/>